<gene>
    <name evidence="2" type="ORF">S01H4_47762</name>
</gene>
<evidence type="ECO:0000256" key="1">
    <source>
        <dbReference type="SAM" id="MobiDB-lite"/>
    </source>
</evidence>
<dbReference type="AlphaFoldDB" id="X1D9V9"/>
<comment type="caution">
    <text evidence="2">The sequence shown here is derived from an EMBL/GenBank/DDBJ whole genome shotgun (WGS) entry which is preliminary data.</text>
</comment>
<evidence type="ECO:0000313" key="2">
    <source>
        <dbReference type="EMBL" id="GAH01864.1"/>
    </source>
</evidence>
<feature type="compositionally biased region" description="Basic and acidic residues" evidence="1">
    <location>
        <begin position="27"/>
        <end position="44"/>
    </location>
</feature>
<sequence length="44" mass="5071">SRDIIQKTSLLILITPHVISTPEEMEEITREKRKEGKAILPDKL</sequence>
<proteinExistence type="predicted"/>
<feature type="non-terminal residue" evidence="2">
    <location>
        <position position="1"/>
    </location>
</feature>
<organism evidence="2">
    <name type="scientific">marine sediment metagenome</name>
    <dbReference type="NCBI Taxonomy" id="412755"/>
    <lineage>
        <taxon>unclassified sequences</taxon>
        <taxon>metagenomes</taxon>
        <taxon>ecological metagenomes</taxon>
    </lineage>
</organism>
<reference evidence="2" key="1">
    <citation type="journal article" date="2014" name="Front. Microbiol.">
        <title>High frequency of phylogenetically diverse reductive dehalogenase-homologous genes in deep subseafloor sedimentary metagenomes.</title>
        <authorList>
            <person name="Kawai M."/>
            <person name="Futagami T."/>
            <person name="Toyoda A."/>
            <person name="Takaki Y."/>
            <person name="Nishi S."/>
            <person name="Hori S."/>
            <person name="Arai W."/>
            <person name="Tsubouchi T."/>
            <person name="Morono Y."/>
            <person name="Uchiyama I."/>
            <person name="Ito T."/>
            <person name="Fujiyama A."/>
            <person name="Inagaki F."/>
            <person name="Takami H."/>
        </authorList>
    </citation>
    <scope>NUCLEOTIDE SEQUENCE</scope>
    <source>
        <strain evidence="2">Expedition CK06-06</strain>
    </source>
</reference>
<dbReference type="EMBL" id="BART01026851">
    <property type="protein sequence ID" value="GAH01864.1"/>
    <property type="molecule type" value="Genomic_DNA"/>
</dbReference>
<name>X1D9V9_9ZZZZ</name>
<protein>
    <submittedName>
        <fullName evidence="2">Uncharacterized protein</fullName>
    </submittedName>
</protein>
<feature type="region of interest" description="Disordered" evidence="1">
    <location>
        <begin position="24"/>
        <end position="44"/>
    </location>
</feature>
<accession>X1D9V9</accession>